<dbReference type="GO" id="GO:0016787">
    <property type="term" value="F:hydrolase activity"/>
    <property type="evidence" value="ECO:0007669"/>
    <property type="project" value="UniProtKB-KW"/>
</dbReference>
<comment type="caution">
    <text evidence="6">The sequence shown here is derived from an EMBL/GenBank/DDBJ whole genome shotgun (WGS) entry which is preliminary data.</text>
</comment>
<dbReference type="PANTHER" id="PTHR12302:SF3">
    <property type="entry name" value="SERINE_THREONINE-PROTEIN KINASE 31"/>
    <property type="match status" value="1"/>
</dbReference>
<dbReference type="OrthoDB" id="9805504at2"/>
<feature type="domain" description="TNase-like" evidence="5">
    <location>
        <begin position="29"/>
        <end position="148"/>
    </location>
</feature>
<feature type="region of interest" description="Disordered" evidence="4">
    <location>
        <begin position="151"/>
        <end position="177"/>
    </location>
</feature>
<dbReference type="PROSITE" id="PS50830">
    <property type="entry name" value="TNASE_3"/>
    <property type="match status" value="1"/>
</dbReference>
<evidence type="ECO:0000256" key="3">
    <source>
        <dbReference type="ARBA" id="ARBA00022801"/>
    </source>
</evidence>
<dbReference type="EMBL" id="RBJC01000010">
    <property type="protein sequence ID" value="RKR70751.1"/>
    <property type="molecule type" value="Genomic_DNA"/>
</dbReference>
<name>A0A420XF17_9PAST</name>
<keyword evidence="1" id="KW-0540">Nuclease</keyword>
<protein>
    <submittedName>
        <fullName evidence="6">Endonuclease YncB(Thermonuclease family)</fullName>
    </submittedName>
</protein>
<dbReference type="SMART" id="SM00318">
    <property type="entry name" value="SNc"/>
    <property type="match status" value="1"/>
</dbReference>
<dbReference type="AlphaFoldDB" id="A0A420XF17"/>
<proteinExistence type="predicted"/>
<dbReference type="Pfam" id="PF00565">
    <property type="entry name" value="SNase"/>
    <property type="match status" value="1"/>
</dbReference>
<dbReference type="RefSeq" id="WP_121124058.1">
    <property type="nucleotide sequence ID" value="NZ_CP016604.1"/>
</dbReference>
<dbReference type="PROSITE" id="PS01123">
    <property type="entry name" value="TNASE_1"/>
    <property type="match status" value="1"/>
</dbReference>
<reference evidence="6 7" key="1">
    <citation type="submission" date="2018-10" db="EMBL/GenBank/DDBJ databases">
        <title>Genomic Encyclopedia of Type Strains, Phase IV (KMG-IV): sequencing the most valuable type-strain genomes for metagenomic binning, comparative biology and taxonomic classification.</title>
        <authorList>
            <person name="Goeker M."/>
        </authorList>
    </citation>
    <scope>NUCLEOTIDE SEQUENCE [LARGE SCALE GENOMIC DNA]</scope>
    <source>
        <strain evidence="6 7">DSM 23800</strain>
    </source>
</reference>
<keyword evidence="3" id="KW-0378">Hydrolase</keyword>
<dbReference type="InterPro" id="IPR016071">
    <property type="entry name" value="Staphylococal_nuclease_OB-fold"/>
</dbReference>
<evidence type="ECO:0000256" key="2">
    <source>
        <dbReference type="ARBA" id="ARBA00022759"/>
    </source>
</evidence>
<evidence type="ECO:0000313" key="6">
    <source>
        <dbReference type="EMBL" id="RKR70751.1"/>
    </source>
</evidence>
<evidence type="ECO:0000259" key="5">
    <source>
        <dbReference type="PROSITE" id="PS50830"/>
    </source>
</evidence>
<evidence type="ECO:0000313" key="7">
    <source>
        <dbReference type="Proteomes" id="UP000280099"/>
    </source>
</evidence>
<evidence type="ECO:0000256" key="4">
    <source>
        <dbReference type="SAM" id="MobiDB-lite"/>
    </source>
</evidence>
<dbReference type="SUPFAM" id="SSF50199">
    <property type="entry name" value="Staphylococcal nuclease"/>
    <property type="match status" value="1"/>
</dbReference>
<evidence type="ECO:0000256" key="1">
    <source>
        <dbReference type="ARBA" id="ARBA00022722"/>
    </source>
</evidence>
<keyword evidence="2 6" id="KW-0255">Endonuclease</keyword>
<organism evidence="6 7">
    <name type="scientific">Otariodibacter oris</name>
    <dbReference type="NCBI Taxonomy" id="1032623"/>
    <lineage>
        <taxon>Bacteria</taxon>
        <taxon>Pseudomonadati</taxon>
        <taxon>Pseudomonadota</taxon>
        <taxon>Gammaproteobacteria</taxon>
        <taxon>Pasteurellales</taxon>
        <taxon>Pasteurellaceae</taxon>
        <taxon>Otariodibacter</taxon>
    </lineage>
</organism>
<dbReference type="GO" id="GO:0004519">
    <property type="term" value="F:endonuclease activity"/>
    <property type="evidence" value="ECO:0007669"/>
    <property type="project" value="UniProtKB-KW"/>
</dbReference>
<dbReference type="Proteomes" id="UP000280099">
    <property type="component" value="Unassembled WGS sequence"/>
</dbReference>
<keyword evidence="7" id="KW-1185">Reference proteome</keyword>
<accession>A0A420XF17</accession>
<dbReference type="Gene3D" id="2.40.50.90">
    <property type="match status" value="1"/>
</dbReference>
<dbReference type="InterPro" id="IPR002071">
    <property type="entry name" value="Thermonucl_AS"/>
</dbReference>
<dbReference type="InterPro" id="IPR035437">
    <property type="entry name" value="SNase_OB-fold_sf"/>
</dbReference>
<feature type="compositionally biased region" description="Polar residues" evidence="4">
    <location>
        <begin position="165"/>
        <end position="177"/>
    </location>
</feature>
<gene>
    <name evidence="6" type="ORF">DES31_1750</name>
</gene>
<dbReference type="PANTHER" id="PTHR12302">
    <property type="entry name" value="EBNA2 BINDING PROTEIN P100"/>
    <property type="match status" value="1"/>
</dbReference>
<dbReference type="GO" id="GO:0003676">
    <property type="term" value="F:nucleic acid binding"/>
    <property type="evidence" value="ECO:0007669"/>
    <property type="project" value="InterPro"/>
</dbReference>
<sequence length="229" mass="26364">MDKILKQVVKSTLLFILIFLNSQSFAKLREIQCKVIGINDGDTLTCLYQKSEIKVRLLYIDAPESKQPFGNKAKQALANLVFKKEVKILSTGYDKYHRLLGVIYDEKQRNINLALVEQGMAWAYYKTQPIYQQAEQKARIAKIGLWQDPNPINPADWRKNKRSHSGNNLQKNSTNKPLTNIDCSHQLSCKKIGDYDRAVQYFQQCGWKALDGNNDGIPCNKLYRKAQHK</sequence>